<comment type="subcellular location">
    <subcellularLocation>
        <location evidence="1">Membrane</location>
        <topology evidence="1">Multi-pass membrane protein</topology>
    </subcellularLocation>
</comment>
<keyword evidence="2 6" id="KW-0812">Transmembrane</keyword>
<dbReference type="GO" id="GO:0016020">
    <property type="term" value="C:membrane"/>
    <property type="evidence" value="ECO:0007669"/>
    <property type="project" value="UniProtKB-SubCell"/>
</dbReference>
<evidence type="ECO:0000256" key="5">
    <source>
        <dbReference type="ARBA" id="ARBA00038359"/>
    </source>
</evidence>
<dbReference type="PANTHER" id="PTHR33048">
    <property type="entry name" value="PTH11-LIKE INTEGRAL MEMBRANE PROTEIN (AFU_ORTHOLOGUE AFUA_5G11245)"/>
    <property type="match status" value="1"/>
</dbReference>
<sequence length="265" mass="29104">MSSLGGHGPAVIAVLVTETGISRIFIGLRWYTRRVLKGSLGVDDYFLALTWVGPVLNLMFYLLSYTVLRAPLTDASPQLFVLTYTILYVVACLAGFGEHLDNLHPPDIRRSTFIFLVAQCIASVSMGLSKAAVCLFLLRLVIQSCILSAVLAAAVFTQCTPVQSLWDNRVAPESCPIKLTTLAVVVCAWSVAMDFALAIFPWNCIWPLNMSKKEKLSICFSLSLGVFAGVCGIVRTVGLDKLDDPDILCKTRHFRSILLLVDHFD</sequence>
<feature type="transmembrane region" description="Helical" evidence="6">
    <location>
        <begin position="216"/>
        <end position="238"/>
    </location>
</feature>
<proteinExistence type="inferred from homology"/>
<dbReference type="AlphaFoldDB" id="A0A8H4P6X0"/>
<dbReference type="Proteomes" id="UP000554235">
    <property type="component" value="Unassembled WGS sequence"/>
</dbReference>
<dbReference type="InterPro" id="IPR052337">
    <property type="entry name" value="SAT4-like"/>
</dbReference>
<protein>
    <recommendedName>
        <fullName evidence="7">Rhodopsin domain-containing protein</fullName>
    </recommendedName>
</protein>
<feature type="domain" description="Rhodopsin" evidence="7">
    <location>
        <begin position="28"/>
        <end position="242"/>
    </location>
</feature>
<evidence type="ECO:0000256" key="4">
    <source>
        <dbReference type="ARBA" id="ARBA00023136"/>
    </source>
</evidence>
<evidence type="ECO:0000256" key="6">
    <source>
        <dbReference type="SAM" id="Phobius"/>
    </source>
</evidence>
<evidence type="ECO:0000313" key="8">
    <source>
        <dbReference type="EMBL" id="KAF4459603.1"/>
    </source>
</evidence>
<comment type="similarity">
    <text evidence="5">Belongs to the SAT4 family.</text>
</comment>
<keyword evidence="4 6" id="KW-0472">Membrane</keyword>
<evidence type="ECO:0000313" key="9">
    <source>
        <dbReference type="Proteomes" id="UP000554235"/>
    </source>
</evidence>
<keyword evidence="9" id="KW-1185">Reference proteome</keyword>
<feature type="transmembrane region" description="Helical" evidence="6">
    <location>
        <begin position="177"/>
        <end position="204"/>
    </location>
</feature>
<organism evidence="8 9">
    <name type="scientific">Fusarium albosuccineum</name>
    <dbReference type="NCBI Taxonomy" id="1237068"/>
    <lineage>
        <taxon>Eukaryota</taxon>
        <taxon>Fungi</taxon>
        <taxon>Dikarya</taxon>
        <taxon>Ascomycota</taxon>
        <taxon>Pezizomycotina</taxon>
        <taxon>Sordariomycetes</taxon>
        <taxon>Hypocreomycetidae</taxon>
        <taxon>Hypocreales</taxon>
        <taxon>Nectriaceae</taxon>
        <taxon>Fusarium</taxon>
        <taxon>Fusarium decemcellulare species complex</taxon>
    </lineage>
</organism>
<gene>
    <name evidence="8" type="ORF">FALBO_13635</name>
</gene>
<keyword evidence="3 6" id="KW-1133">Transmembrane helix</keyword>
<feature type="transmembrane region" description="Helical" evidence="6">
    <location>
        <begin position="45"/>
        <end position="67"/>
    </location>
</feature>
<name>A0A8H4P6X0_9HYPO</name>
<feature type="transmembrane region" description="Helical" evidence="6">
    <location>
        <begin position="79"/>
        <end position="96"/>
    </location>
</feature>
<comment type="caution">
    <text evidence="8">The sequence shown here is derived from an EMBL/GenBank/DDBJ whole genome shotgun (WGS) entry which is preliminary data.</text>
</comment>
<evidence type="ECO:0000259" key="7">
    <source>
        <dbReference type="Pfam" id="PF20684"/>
    </source>
</evidence>
<feature type="transmembrane region" description="Helical" evidence="6">
    <location>
        <begin position="136"/>
        <end position="157"/>
    </location>
</feature>
<reference evidence="8 9" key="1">
    <citation type="submission" date="2020-01" db="EMBL/GenBank/DDBJ databases">
        <title>Identification and distribution of gene clusters putatively required for synthesis of sphingolipid metabolism inhibitors in phylogenetically diverse species of the filamentous fungus Fusarium.</title>
        <authorList>
            <person name="Kim H.-S."/>
            <person name="Busman M."/>
            <person name="Brown D.W."/>
            <person name="Divon H."/>
            <person name="Uhlig S."/>
            <person name="Proctor R.H."/>
        </authorList>
    </citation>
    <scope>NUCLEOTIDE SEQUENCE [LARGE SCALE GENOMIC DNA]</scope>
    <source>
        <strain evidence="8 9">NRRL 20459</strain>
    </source>
</reference>
<dbReference type="Pfam" id="PF20684">
    <property type="entry name" value="Fung_rhodopsin"/>
    <property type="match status" value="1"/>
</dbReference>
<evidence type="ECO:0000256" key="1">
    <source>
        <dbReference type="ARBA" id="ARBA00004141"/>
    </source>
</evidence>
<dbReference type="OrthoDB" id="5029476at2759"/>
<accession>A0A8H4P6X0</accession>
<evidence type="ECO:0000256" key="2">
    <source>
        <dbReference type="ARBA" id="ARBA00022692"/>
    </source>
</evidence>
<dbReference type="PANTHER" id="PTHR33048:SF93">
    <property type="entry name" value="INTEGRAL MEMBRANE PROTEIN"/>
    <property type="match status" value="1"/>
</dbReference>
<dbReference type="InterPro" id="IPR049326">
    <property type="entry name" value="Rhodopsin_dom_fungi"/>
</dbReference>
<dbReference type="EMBL" id="JAADYS010002135">
    <property type="protein sequence ID" value="KAF4459603.1"/>
    <property type="molecule type" value="Genomic_DNA"/>
</dbReference>
<evidence type="ECO:0000256" key="3">
    <source>
        <dbReference type="ARBA" id="ARBA00022989"/>
    </source>
</evidence>